<organism evidence="7 8">
    <name type="scientific">Roseomonas gilardii</name>
    <dbReference type="NCBI Taxonomy" id="257708"/>
    <lineage>
        <taxon>Bacteria</taxon>
        <taxon>Pseudomonadati</taxon>
        <taxon>Pseudomonadota</taxon>
        <taxon>Alphaproteobacteria</taxon>
        <taxon>Acetobacterales</taxon>
        <taxon>Roseomonadaceae</taxon>
        <taxon>Roseomonas</taxon>
    </lineage>
</organism>
<dbReference type="STRING" id="257708.RGI145_07470"/>
<dbReference type="Pfam" id="PF13649">
    <property type="entry name" value="Methyltransf_25"/>
    <property type="match status" value="1"/>
</dbReference>
<dbReference type="Gene3D" id="3.40.50.150">
    <property type="entry name" value="Vaccinia Virus protein VP39"/>
    <property type="match status" value="1"/>
</dbReference>
<evidence type="ECO:0000259" key="6">
    <source>
        <dbReference type="Pfam" id="PF13649"/>
    </source>
</evidence>
<evidence type="ECO:0000256" key="4">
    <source>
        <dbReference type="ARBA" id="ARBA00022691"/>
    </source>
</evidence>
<dbReference type="GO" id="GO:0010420">
    <property type="term" value="F:polyprenyldihydroxybenzoate methyltransferase activity"/>
    <property type="evidence" value="ECO:0007669"/>
    <property type="project" value="InterPro"/>
</dbReference>
<dbReference type="Proteomes" id="UP000185494">
    <property type="component" value="Chromosome 1"/>
</dbReference>
<evidence type="ECO:0000256" key="5">
    <source>
        <dbReference type="HAMAP-Rule" id="MF_00472"/>
    </source>
</evidence>
<comment type="catalytic activity">
    <reaction evidence="5">
        <text>a 3-(all-trans-polyprenyl)benzene-1,2-diol + S-adenosyl-L-methionine = a 2-methoxy-6-(all-trans-polyprenyl)phenol + S-adenosyl-L-homocysteine + H(+)</text>
        <dbReference type="Rhea" id="RHEA:31411"/>
        <dbReference type="Rhea" id="RHEA-COMP:9550"/>
        <dbReference type="Rhea" id="RHEA-COMP:9551"/>
        <dbReference type="ChEBI" id="CHEBI:15378"/>
        <dbReference type="ChEBI" id="CHEBI:57856"/>
        <dbReference type="ChEBI" id="CHEBI:59789"/>
        <dbReference type="ChEBI" id="CHEBI:62729"/>
        <dbReference type="ChEBI" id="CHEBI:62731"/>
        <dbReference type="EC" id="2.1.1.222"/>
    </reaction>
</comment>
<dbReference type="RefSeq" id="WP_075797873.1">
    <property type="nucleotide sequence ID" value="NZ_CP015583.1"/>
</dbReference>
<dbReference type="GO" id="GO:0061542">
    <property type="term" value="F:3-demethylubiquinol 3-O-methyltransferase activity"/>
    <property type="evidence" value="ECO:0007669"/>
    <property type="project" value="UniProtKB-UniRule"/>
</dbReference>
<comment type="catalytic activity">
    <reaction evidence="5">
        <text>a 3-demethylubiquinol + S-adenosyl-L-methionine = a ubiquinol + S-adenosyl-L-homocysteine + H(+)</text>
        <dbReference type="Rhea" id="RHEA:44380"/>
        <dbReference type="Rhea" id="RHEA-COMP:9566"/>
        <dbReference type="Rhea" id="RHEA-COMP:10914"/>
        <dbReference type="ChEBI" id="CHEBI:15378"/>
        <dbReference type="ChEBI" id="CHEBI:17976"/>
        <dbReference type="ChEBI" id="CHEBI:57856"/>
        <dbReference type="ChEBI" id="CHEBI:59789"/>
        <dbReference type="ChEBI" id="CHEBI:84422"/>
        <dbReference type="EC" id="2.1.1.64"/>
    </reaction>
</comment>
<dbReference type="EMBL" id="CP015583">
    <property type="protein sequence ID" value="APT56958.1"/>
    <property type="molecule type" value="Genomic_DNA"/>
</dbReference>
<dbReference type="HAMAP" id="MF_00472">
    <property type="entry name" value="UbiG"/>
    <property type="match status" value="1"/>
</dbReference>
<keyword evidence="2 5" id="KW-0808">Transferase</keyword>
<evidence type="ECO:0000313" key="8">
    <source>
        <dbReference type="Proteomes" id="UP000185494"/>
    </source>
</evidence>
<protein>
    <recommendedName>
        <fullName evidence="5">Ubiquinone biosynthesis O-methyltransferase</fullName>
    </recommendedName>
    <alternativeName>
        <fullName evidence="5">2-polyprenyl-6-hydroxyphenol methylase</fullName>
        <ecNumber evidence="5">2.1.1.222</ecNumber>
    </alternativeName>
    <alternativeName>
        <fullName evidence="5">3-demethylubiquinone 3-O-methyltransferase</fullName>
        <ecNumber evidence="5">2.1.1.64</ecNumber>
    </alternativeName>
</protein>
<evidence type="ECO:0000256" key="2">
    <source>
        <dbReference type="ARBA" id="ARBA00022679"/>
    </source>
</evidence>
<evidence type="ECO:0000256" key="1">
    <source>
        <dbReference type="ARBA" id="ARBA00022603"/>
    </source>
</evidence>
<feature type="binding site" evidence="5">
    <location>
        <position position="65"/>
    </location>
    <ligand>
        <name>S-adenosyl-L-methionine</name>
        <dbReference type="ChEBI" id="CHEBI:59789"/>
    </ligand>
</feature>
<evidence type="ECO:0000313" key="7">
    <source>
        <dbReference type="EMBL" id="APT56958.1"/>
    </source>
</evidence>
<reference evidence="7 8" key="1">
    <citation type="submission" date="2016-05" db="EMBL/GenBank/DDBJ databases">
        <title>Complete Genome and Methylome Analysis of Psychrotrophic Bacterial Isolates from Antarctic Lake Untersee.</title>
        <authorList>
            <person name="Fomenkov A."/>
            <person name="Akimov V.N."/>
            <person name="Vasilyeva L.V."/>
            <person name="Andersen D."/>
            <person name="Vincze T."/>
            <person name="Roberts R.J."/>
        </authorList>
    </citation>
    <scope>NUCLEOTIDE SEQUENCE [LARGE SCALE GENOMIC DNA]</scope>
    <source>
        <strain evidence="7 8">U14-5</strain>
    </source>
</reference>
<dbReference type="InterPro" id="IPR041698">
    <property type="entry name" value="Methyltransf_25"/>
</dbReference>
<gene>
    <name evidence="5" type="primary">ubiG</name>
    <name evidence="7" type="ORF">RGI145_07470</name>
</gene>
<feature type="domain" description="Methyltransferase" evidence="6">
    <location>
        <begin position="61"/>
        <end position="152"/>
    </location>
</feature>
<dbReference type="PANTHER" id="PTHR43464:SF19">
    <property type="entry name" value="UBIQUINONE BIOSYNTHESIS O-METHYLTRANSFERASE, MITOCHONDRIAL"/>
    <property type="match status" value="1"/>
</dbReference>
<keyword evidence="3 5" id="KW-0831">Ubiquinone biosynthesis</keyword>
<feature type="binding site" evidence="5">
    <location>
        <position position="37"/>
    </location>
    <ligand>
        <name>S-adenosyl-L-methionine</name>
        <dbReference type="ChEBI" id="CHEBI:59789"/>
    </ligand>
</feature>
<keyword evidence="4 5" id="KW-0949">S-adenosyl-L-methionine</keyword>
<dbReference type="NCBIfam" id="TIGR01983">
    <property type="entry name" value="UbiG"/>
    <property type="match status" value="1"/>
</dbReference>
<dbReference type="PANTHER" id="PTHR43464">
    <property type="entry name" value="METHYLTRANSFERASE"/>
    <property type="match status" value="1"/>
</dbReference>
<dbReference type="CDD" id="cd02440">
    <property type="entry name" value="AdoMet_MTases"/>
    <property type="match status" value="1"/>
</dbReference>
<feature type="binding site" evidence="5">
    <location>
        <position position="86"/>
    </location>
    <ligand>
        <name>S-adenosyl-L-methionine</name>
        <dbReference type="ChEBI" id="CHEBI:59789"/>
    </ligand>
</feature>
<dbReference type="EC" id="2.1.1.64" evidence="5"/>
<comment type="function">
    <text evidence="5">O-methyltransferase that catalyzes the 2 O-methylation steps in the ubiquinone biosynthetic pathway.</text>
</comment>
<dbReference type="UniPathway" id="UPA00232"/>
<dbReference type="AlphaFoldDB" id="A0A1L7ADU1"/>
<dbReference type="EC" id="2.1.1.222" evidence="5"/>
<comment type="similarity">
    <text evidence="5">Belongs to the methyltransferase superfamily. UbiG/COQ3 family.</text>
</comment>
<dbReference type="SUPFAM" id="SSF53335">
    <property type="entry name" value="S-adenosyl-L-methionine-dependent methyltransferases"/>
    <property type="match status" value="1"/>
</dbReference>
<dbReference type="InterPro" id="IPR010233">
    <property type="entry name" value="UbiG_MeTrfase"/>
</dbReference>
<dbReference type="eggNOG" id="COG2227">
    <property type="taxonomic scope" value="Bacteria"/>
</dbReference>
<comment type="pathway">
    <text evidence="5">Cofactor biosynthesis; ubiquinone biosynthesis.</text>
</comment>
<sequence length="239" mass="25876">MSGTARAEEIAKFDALADRWWDPRGPMAPLHAMNPLRCGWVAERLARRLGRPGEDLSGLRVLDVGCGAGLASEALARRGASVTGIDAAGAALEAARVHAARSGLEIDYRAARPEELTGEWDAVVSLEVIEHVAPEERPAFLGALARLTRPGGAVFLSTLNRTPRAFLMAKLGAEYVLRLLPRGTHDWKLFMTPAELGTGLREAGLRVEDIAGMSFDPLSRRWKATRDVGVNYILMAGRD</sequence>
<proteinExistence type="inferred from homology"/>
<dbReference type="GO" id="GO:0032259">
    <property type="term" value="P:methylation"/>
    <property type="evidence" value="ECO:0007669"/>
    <property type="project" value="UniProtKB-KW"/>
</dbReference>
<dbReference type="InterPro" id="IPR029063">
    <property type="entry name" value="SAM-dependent_MTases_sf"/>
</dbReference>
<dbReference type="KEGG" id="rgi:RGI145_07470"/>
<accession>A0A1L7ADU1</accession>
<feature type="binding site" evidence="5">
    <location>
        <position position="126"/>
    </location>
    <ligand>
        <name>S-adenosyl-L-methionine</name>
        <dbReference type="ChEBI" id="CHEBI:59789"/>
    </ligand>
</feature>
<name>A0A1L7ADU1_9PROT</name>
<evidence type="ECO:0000256" key="3">
    <source>
        <dbReference type="ARBA" id="ARBA00022688"/>
    </source>
</evidence>
<keyword evidence="1 5" id="KW-0489">Methyltransferase</keyword>
<dbReference type="GO" id="GO:0102208">
    <property type="term" value="F:2-polyprenyl-6-hydroxyphenol methylase activity"/>
    <property type="evidence" value="ECO:0007669"/>
    <property type="project" value="UniProtKB-EC"/>
</dbReference>